<dbReference type="InterPro" id="IPR050595">
    <property type="entry name" value="Bact_response_regulator"/>
</dbReference>
<dbReference type="Pfam" id="PF00072">
    <property type="entry name" value="Response_reg"/>
    <property type="match status" value="1"/>
</dbReference>
<evidence type="ECO:0000256" key="1">
    <source>
        <dbReference type="ARBA" id="ARBA00022553"/>
    </source>
</evidence>
<organism evidence="3">
    <name type="scientific">invertebrate metagenome</name>
    <dbReference type="NCBI Taxonomy" id="1711999"/>
    <lineage>
        <taxon>unclassified sequences</taxon>
        <taxon>metagenomes</taxon>
        <taxon>organismal metagenomes</taxon>
    </lineage>
</organism>
<keyword evidence="1" id="KW-0597">Phosphoprotein</keyword>
<proteinExistence type="predicted"/>
<accession>A0A2H9T7N7</accession>
<protein>
    <submittedName>
        <fullName evidence="3">Response regulator PleD</fullName>
    </submittedName>
</protein>
<dbReference type="InterPro" id="IPR011006">
    <property type="entry name" value="CheY-like_superfamily"/>
</dbReference>
<dbReference type="Gene3D" id="3.40.50.2300">
    <property type="match status" value="1"/>
</dbReference>
<comment type="caution">
    <text evidence="3">The sequence shown here is derived from an EMBL/GenBank/DDBJ whole genome shotgun (WGS) entry which is preliminary data.</text>
</comment>
<reference evidence="3" key="1">
    <citation type="journal article" date="2017" name="Appl. Environ. Microbiol.">
        <title>Molecular characterization of an Endozoicomonas-like organism causing infection in king scallop Pecten maximus L.</title>
        <authorList>
            <person name="Cano I."/>
            <person name="van Aerle R."/>
            <person name="Ross S."/>
            <person name="Verner-Jeffreys D.W."/>
            <person name="Paley R.K."/>
            <person name="Rimmer G."/>
            <person name="Ryder D."/>
            <person name="Hooper P."/>
            <person name="Stone D."/>
            <person name="Feist S.W."/>
        </authorList>
    </citation>
    <scope>NUCLEOTIDE SEQUENCE</scope>
</reference>
<dbReference type="PANTHER" id="PTHR44591:SF20">
    <property type="entry name" value="PROTEIN PILH"/>
    <property type="match status" value="1"/>
</dbReference>
<evidence type="ECO:0000313" key="3">
    <source>
        <dbReference type="EMBL" id="PJE79223.1"/>
    </source>
</evidence>
<feature type="domain" description="Response regulatory" evidence="2">
    <location>
        <begin position="3"/>
        <end position="119"/>
    </location>
</feature>
<dbReference type="PROSITE" id="PS50110">
    <property type="entry name" value="RESPONSE_REGULATORY"/>
    <property type="match status" value="1"/>
</dbReference>
<dbReference type="SUPFAM" id="SSF52172">
    <property type="entry name" value="CheY-like"/>
    <property type="match status" value="1"/>
</dbReference>
<dbReference type="InterPro" id="IPR001789">
    <property type="entry name" value="Sig_transdc_resp-reg_receiver"/>
</dbReference>
<dbReference type="PANTHER" id="PTHR44591">
    <property type="entry name" value="STRESS RESPONSE REGULATOR PROTEIN 1"/>
    <property type="match status" value="1"/>
</dbReference>
<gene>
    <name evidence="3" type="primary">pleD</name>
    <name evidence="3" type="ORF">CI610_01818</name>
</gene>
<dbReference type="EMBL" id="NSIT01000086">
    <property type="protein sequence ID" value="PJE79223.1"/>
    <property type="molecule type" value="Genomic_DNA"/>
</dbReference>
<dbReference type="SMART" id="SM00448">
    <property type="entry name" value="REC"/>
    <property type="match status" value="1"/>
</dbReference>
<sequence length="125" mass="14150">MAKILIVDDSTVEIHWLTNLLKQANHETISAFNGIEGVRLCQQHLPDLVFMDVVMPGLNGFQATRQLKHNPITHHIPIILLTTKDMDTDKAWGLRQGACDYLTKPIDNQILFNCINSVLAKELTY</sequence>
<dbReference type="AlphaFoldDB" id="A0A2H9T7N7"/>
<evidence type="ECO:0000259" key="2">
    <source>
        <dbReference type="PROSITE" id="PS50110"/>
    </source>
</evidence>
<name>A0A2H9T7N7_9ZZZZ</name>
<dbReference type="GO" id="GO:0000160">
    <property type="term" value="P:phosphorelay signal transduction system"/>
    <property type="evidence" value="ECO:0007669"/>
    <property type="project" value="InterPro"/>
</dbReference>